<evidence type="ECO:0000256" key="1">
    <source>
        <dbReference type="ARBA" id="ARBA00007874"/>
    </source>
</evidence>
<dbReference type="GeneID" id="76631608"/>
<comment type="caution">
    <text evidence="10">The sequence shown here is derived from an EMBL/GenBank/DDBJ whole genome shotgun (WGS) entry which is preliminary data.</text>
</comment>
<proteinExistence type="inferred from homology"/>
<evidence type="ECO:0000256" key="3">
    <source>
        <dbReference type="ARBA" id="ARBA00022714"/>
    </source>
</evidence>
<dbReference type="EMBL" id="JBHSZI010000001">
    <property type="protein sequence ID" value="MFC7059443.1"/>
    <property type="molecule type" value="Genomic_DNA"/>
</dbReference>
<evidence type="ECO:0000256" key="5">
    <source>
        <dbReference type="ARBA" id="ARBA00022982"/>
    </source>
</evidence>
<dbReference type="PANTHER" id="PTHR43112:SF3">
    <property type="entry name" value="FERREDOXIN-2, CHLOROPLASTIC"/>
    <property type="match status" value="1"/>
</dbReference>
<keyword evidence="4" id="KW-0479">Metal-binding</keyword>
<comment type="similarity">
    <text evidence="1">Belongs to the 2Fe2S plant-type ferredoxin family.</text>
</comment>
<feature type="domain" description="2Fe-2S ferredoxin-type" evidence="9">
    <location>
        <begin position="17"/>
        <end position="104"/>
    </location>
</feature>
<dbReference type="Pfam" id="PF00111">
    <property type="entry name" value="Fer2"/>
    <property type="match status" value="1"/>
</dbReference>
<keyword evidence="2" id="KW-0813">Transport</keyword>
<dbReference type="AlphaFoldDB" id="A0ABD5W1P5"/>
<dbReference type="GO" id="GO:0046872">
    <property type="term" value="F:metal ion binding"/>
    <property type="evidence" value="ECO:0007669"/>
    <property type="project" value="UniProtKB-KW"/>
</dbReference>
<dbReference type="Proteomes" id="UP001596445">
    <property type="component" value="Unassembled WGS sequence"/>
</dbReference>
<evidence type="ECO:0000256" key="4">
    <source>
        <dbReference type="ARBA" id="ARBA00022723"/>
    </source>
</evidence>
<dbReference type="PROSITE" id="PS51085">
    <property type="entry name" value="2FE2S_FER_2"/>
    <property type="match status" value="1"/>
</dbReference>
<keyword evidence="5" id="KW-0249">Electron transport</keyword>
<evidence type="ECO:0000256" key="2">
    <source>
        <dbReference type="ARBA" id="ARBA00022448"/>
    </source>
</evidence>
<dbReference type="SUPFAM" id="SSF54292">
    <property type="entry name" value="2Fe-2S ferredoxin-like"/>
    <property type="match status" value="1"/>
</dbReference>
<evidence type="ECO:0000259" key="9">
    <source>
        <dbReference type="PROSITE" id="PS51085"/>
    </source>
</evidence>
<dbReference type="PROSITE" id="PS00197">
    <property type="entry name" value="2FE2S_FER_1"/>
    <property type="match status" value="1"/>
</dbReference>
<protein>
    <submittedName>
        <fullName evidence="10">2Fe-2S iron-sulfur cluster-binding protein</fullName>
    </submittedName>
</protein>
<name>A0ABD5W1P5_9EURY</name>
<keyword evidence="6" id="KW-0408">Iron</keyword>
<comment type="cofactor">
    <cofactor evidence="8">
        <name>[2Fe-2S] cluster</name>
        <dbReference type="ChEBI" id="CHEBI:190135"/>
    </cofactor>
</comment>
<dbReference type="PANTHER" id="PTHR43112">
    <property type="entry name" value="FERREDOXIN"/>
    <property type="match status" value="1"/>
</dbReference>
<evidence type="ECO:0000313" key="11">
    <source>
        <dbReference type="Proteomes" id="UP001596445"/>
    </source>
</evidence>
<dbReference type="RefSeq" id="WP_267162221.1">
    <property type="nucleotide sequence ID" value="NZ_CP112972.1"/>
</dbReference>
<dbReference type="GO" id="GO:0051537">
    <property type="term" value="F:2 iron, 2 sulfur cluster binding"/>
    <property type="evidence" value="ECO:0007669"/>
    <property type="project" value="UniProtKB-KW"/>
</dbReference>
<dbReference type="InterPro" id="IPR006058">
    <property type="entry name" value="2Fe2S_fd_BS"/>
</dbReference>
<dbReference type="InterPro" id="IPR036010">
    <property type="entry name" value="2Fe-2S_ferredoxin-like_sf"/>
</dbReference>
<gene>
    <name evidence="10" type="ORF">ACFQQG_16265</name>
</gene>
<keyword evidence="7" id="KW-0411">Iron-sulfur</keyword>
<evidence type="ECO:0000256" key="6">
    <source>
        <dbReference type="ARBA" id="ARBA00023004"/>
    </source>
</evidence>
<sequence length="104" mass="11396">MPDSADSTGDERTGETYTCEFVDEGVEIEVPGDEYILEAALDEGLDIQYSCLQGVCASCGAKVDGEVEQSEEHALTQWEKQQGYALLCVSYPRSDLTIHSNEEP</sequence>
<dbReference type="Gene3D" id="3.10.20.30">
    <property type="match status" value="1"/>
</dbReference>
<evidence type="ECO:0000256" key="8">
    <source>
        <dbReference type="ARBA" id="ARBA00034078"/>
    </source>
</evidence>
<dbReference type="InterPro" id="IPR012675">
    <property type="entry name" value="Beta-grasp_dom_sf"/>
</dbReference>
<keyword evidence="11" id="KW-1185">Reference proteome</keyword>
<reference evidence="10 11" key="1">
    <citation type="journal article" date="2019" name="Int. J. Syst. Evol. Microbiol.">
        <title>The Global Catalogue of Microorganisms (GCM) 10K type strain sequencing project: providing services to taxonomists for standard genome sequencing and annotation.</title>
        <authorList>
            <consortium name="The Broad Institute Genomics Platform"/>
            <consortium name="The Broad Institute Genome Sequencing Center for Infectious Disease"/>
            <person name="Wu L."/>
            <person name="Ma J."/>
        </authorList>
    </citation>
    <scope>NUCLEOTIDE SEQUENCE [LARGE SCALE GENOMIC DNA]</scope>
    <source>
        <strain evidence="10 11">JCM 30072</strain>
    </source>
</reference>
<evidence type="ECO:0000313" key="10">
    <source>
        <dbReference type="EMBL" id="MFC7059443.1"/>
    </source>
</evidence>
<accession>A0ABD5W1P5</accession>
<dbReference type="InterPro" id="IPR001041">
    <property type="entry name" value="2Fe-2S_ferredoxin-type"/>
</dbReference>
<evidence type="ECO:0000256" key="7">
    <source>
        <dbReference type="ARBA" id="ARBA00023014"/>
    </source>
</evidence>
<keyword evidence="3" id="KW-0001">2Fe-2S</keyword>
<dbReference type="CDD" id="cd00207">
    <property type="entry name" value="fer2"/>
    <property type="match status" value="1"/>
</dbReference>
<organism evidence="10 11">
    <name type="scientific">Halovenus salina</name>
    <dbReference type="NCBI Taxonomy" id="1510225"/>
    <lineage>
        <taxon>Archaea</taxon>
        <taxon>Methanobacteriati</taxon>
        <taxon>Methanobacteriota</taxon>
        <taxon>Stenosarchaea group</taxon>
        <taxon>Halobacteria</taxon>
        <taxon>Halobacteriales</taxon>
        <taxon>Haloarculaceae</taxon>
        <taxon>Halovenus</taxon>
    </lineage>
</organism>